<feature type="transmembrane region" description="Helical" evidence="1">
    <location>
        <begin position="225"/>
        <end position="249"/>
    </location>
</feature>
<organism evidence="3 4">
    <name type="scientific">Rhodocollybia butyracea</name>
    <dbReference type="NCBI Taxonomy" id="206335"/>
    <lineage>
        <taxon>Eukaryota</taxon>
        <taxon>Fungi</taxon>
        <taxon>Dikarya</taxon>
        <taxon>Basidiomycota</taxon>
        <taxon>Agaricomycotina</taxon>
        <taxon>Agaricomycetes</taxon>
        <taxon>Agaricomycetidae</taxon>
        <taxon>Agaricales</taxon>
        <taxon>Marasmiineae</taxon>
        <taxon>Omphalotaceae</taxon>
        <taxon>Rhodocollybia</taxon>
    </lineage>
</organism>
<keyword evidence="4" id="KW-1185">Reference proteome</keyword>
<feature type="transmembrane region" description="Helical" evidence="1">
    <location>
        <begin position="186"/>
        <end position="204"/>
    </location>
</feature>
<keyword evidence="1" id="KW-0472">Membrane</keyword>
<dbReference type="Proteomes" id="UP000772434">
    <property type="component" value="Unassembled WGS sequence"/>
</dbReference>
<comment type="caution">
    <text evidence="3">The sequence shown here is derived from an EMBL/GenBank/DDBJ whole genome shotgun (WGS) entry which is preliminary data.</text>
</comment>
<dbReference type="Pfam" id="PF20151">
    <property type="entry name" value="DUF6533"/>
    <property type="match status" value="1"/>
</dbReference>
<evidence type="ECO:0000259" key="2">
    <source>
        <dbReference type="Pfam" id="PF20151"/>
    </source>
</evidence>
<keyword evidence="1" id="KW-0812">Transmembrane</keyword>
<proteinExistence type="predicted"/>
<dbReference type="InterPro" id="IPR045340">
    <property type="entry name" value="DUF6533"/>
</dbReference>
<feature type="transmembrane region" description="Helical" evidence="1">
    <location>
        <begin position="62"/>
        <end position="83"/>
    </location>
</feature>
<evidence type="ECO:0000256" key="1">
    <source>
        <dbReference type="SAM" id="Phobius"/>
    </source>
</evidence>
<protein>
    <recommendedName>
        <fullName evidence="2">DUF6533 domain-containing protein</fullName>
    </recommendedName>
</protein>
<reference evidence="3" key="1">
    <citation type="submission" date="2020-11" db="EMBL/GenBank/DDBJ databases">
        <authorList>
            <consortium name="DOE Joint Genome Institute"/>
            <person name="Ahrendt S."/>
            <person name="Riley R."/>
            <person name="Andreopoulos W."/>
            <person name="Labutti K."/>
            <person name="Pangilinan J."/>
            <person name="Ruiz-Duenas F.J."/>
            <person name="Barrasa J.M."/>
            <person name="Sanchez-Garcia M."/>
            <person name="Camarero S."/>
            <person name="Miyauchi S."/>
            <person name="Serrano A."/>
            <person name="Linde D."/>
            <person name="Babiker R."/>
            <person name="Drula E."/>
            <person name="Ayuso-Fernandez I."/>
            <person name="Pacheco R."/>
            <person name="Padilla G."/>
            <person name="Ferreira P."/>
            <person name="Barriuso J."/>
            <person name="Kellner H."/>
            <person name="Castanera R."/>
            <person name="Alfaro M."/>
            <person name="Ramirez L."/>
            <person name="Pisabarro A.G."/>
            <person name="Kuo A."/>
            <person name="Tritt A."/>
            <person name="Lipzen A."/>
            <person name="He G."/>
            <person name="Yan M."/>
            <person name="Ng V."/>
            <person name="Cullen D."/>
            <person name="Martin F."/>
            <person name="Rosso M.-N."/>
            <person name="Henrissat B."/>
            <person name="Hibbett D."/>
            <person name="Martinez A.T."/>
            <person name="Grigoriev I.V."/>
        </authorList>
    </citation>
    <scope>NUCLEOTIDE SEQUENCE</scope>
    <source>
        <strain evidence="3">AH 40177</strain>
    </source>
</reference>
<sequence>MADSSSDQAIAEGIINLQSLEMLSNYMTLSAFVVWFYDFCLTLPTEVRSIWSRKLTGSSMPLIFILNRYSFMLFEAMQLVSFLSKNMTDTRFSCKNLGFTEYIVGSIAEIAHQLLSILRVYALFGQKRSLFVLLCLFIVADAIVGSLTWFSYASVTSSQGTLVEPFTACLAINGDRTIIWNSVRPILQLTFTSTIFALTLARTARPIMESRKLVEWSTAKLVINAYMRIGTLCFFTILIIAGIQAAIMLDSVFSGRVISTKGRNSRLPNLLINRFVLNLRSYSDRTVQHSGNSPSDTTAFPLGGLKFAENGFIGNMGTGTLDSVQWDNLYGVSNEVEHTSDRHRNREILDRVVDPLTTLVPVIYDYDKGGPRDTCSWGPDLTRDYCTSVTPSPLPPTITEQ</sequence>
<dbReference type="OrthoDB" id="2803471at2759"/>
<feature type="transmembrane region" description="Helical" evidence="1">
    <location>
        <begin position="131"/>
        <end position="152"/>
    </location>
</feature>
<name>A0A9P5PEF2_9AGAR</name>
<feature type="domain" description="DUF6533" evidence="2">
    <location>
        <begin position="26"/>
        <end position="72"/>
    </location>
</feature>
<dbReference type="AlphaFoldDB" id="A0A9P5PEF2"/>
<evidence type="ECO:0000313" key="3">
    <source>
        <dbReference type="EMBL" id="KAF9061642.1"/>
    </source>
</evidence>
<dbReference type="EMBL" id="JADNRY010000195">
    <property type="protein sequence ID" value="KAF9061642.1"/>
    <property type="molecule type" value="Genomic_DNA"/>
</dbReference>
<feature type="transmembrane region" description="Helical" evidence="1">
    <location>
        <begin position="23"/>
        <end position="41"/>
    </location>
</feature>
<keyword evidence="1" id="KW-1133">Transmembrane helix</keyword>
<evidence type="ECO:0000313" key="4">
    <source>
        <dbReference type="Proteomes" id="UP000772434"/>
    </source>
</evidence>
<gene>
    <name evidence="3" type="ORF">BDP27DRAFT_1369502</name>
</gene>
<accession>A0A9P5PEF2</accession>